<dbReference type="Pfam" id="PF15071">
    <property type="entry name" value="TMEM220"/>
    <property type="match status" value="1"/>
</dbReference>
<dbReference type="InterPro" id="IPR029377">
    <property type="entry name" value="TMEM220"/>
</dbReference>
<dbReference type="Proteomes" id="UP000050827">
    <property type="component" value="Unassembled WGS sequence"/>
</dbReference>
<dbReference type="EMBL" id="LCTZ01000002">
    <property type="protein sequence ID" value="KQC29419.1"/>
    <property type="molecule type" value="Genomic_DNA"/>
</dbReference>
<dbReference type="AlphaFoldDB" id="A0A0N8WFR3"/>
<keyword evidence="1" id="KW-0472">Membrane</keyword>
<evidence type="ECO:0000313" key="2">
    <source>
        <dbReference type="EMBL" id="KQC29419.1"/>
    </source>
</evidence>
<dbReference type="STRING" id="346185.AAY42_05570"/>
<sequence length="119" mass="13694">MKLFFKIFGIVFAALFVYAAIVQYNDPDALKWYVYYGVAAFISILFAVDRLKFLWVFVLLLFYGFMAFQTWPEKFEGVTIGEGDIVNIERGREALGLAIVACVMLVYALRLLLKRKSKV</sequence>
<feature type="transmembrane region" description="Helical" evidence="1">
    <location>
        <begin position="94"/>
        <end position="113"/>
    </location>
</feature>
<keyword evidence="3" id="KW-1185">Reference proteome</keyword>
<accession>A0A0N8WFR3</accession>
<keyword evidence="1" id="KW-0812">Transmembrane</keyword>
<reference evidence="2 3" key="1">
    <citation type="submission" date="2015-04" db="EMBL/GenBank/DDBJ databases">
        <title>Complete genome of flavobacterium.</title>
        <authorList>
            <person name="Kwon Y.M."/>
            <person name="Kim S.-J."/>
        </authorList>
    </citation>
    <scope>NUCLEOTIDE SEQUENCE [LARGE SCALE GENOMIC DNA]</scope>
    <source>
        <strain evidence="2 3">DK169</strain>
    </source>
</reference>
<name>A0A0N8WFR3_9FLAO</name>
<dbReference type="PANTHER" id="PTHR34262:SF1">
    <property type="entry name" value="TRANSMEMBRANE PROTEIN 220"/>
    <property type="match status" value="1"/>
</dbReference>
<feature type="transmembrane region" description="Helical" evidence="1">
    <location>
        <begin position="29"/>
        <end position="48"/>
    </location>
</feature>
<dbReference type="RefSeq" id="WP_055393171.1">
    <property type="nucleotide sequence ID" value="NZ_LCTZ01000002.1"/>
</dbReference>
<evidence type="ECO:0000313" key="3">
    <source>
        <dbReference type="Proteomes" id="UP000050827"/>
    </source>
</evidence>
<keyword evidence="1" id="KW-1133">Transmembrane helix</keyword>
<evidence type="ECO:0000256" key="1">
    <source>
        <dbReference type="SAM" id="Phobius"/>
    </source>
</evidence>
<dbReference type="OrthoDB" id="329078at2"/>
<comment type="caution">
    <text evidence="2">The sequence shown here is derived from an EMBL/GenBank/DDBJ whole genome shotgun (WGS) entry which is preliminary data.</text>
</comment>
<organism evidence="2 3">
    <name type="scientific">Flagellimonas eckloniae</name>
    <dbReference type="NCBI Taxonomy" id="346185"/>
    <lineage>
        <taxon>Bacteria</taxon>
        <taxon>Pseudomonadati</taxon>
        <taxon>Bacteroidota</taxon>
        <taxon>Flavobacteriia</taxon>
        <taxon>Flavobacteriales</taxon>
        <taxon>Flavobacteriaceae</taxon>
        <taxon>Flagellimonas</taxon>
    </lineage>
</organism>
<proteinExistence type="predicted"/>
<protein>
    <recommendedName>
        <fullName evidence="4">Transmembrane family 220, helix</fullName>
    </recommendedName>
</protein>
<feature type="transmembrane region" description="Helical" evidence="1">
    <location>
        <begin position="53"/>
        <end position="71"/>
    </location>
</feature>
<evidence type="ECO:0008006" key="4">
    <source>
        <dbReference type="Google" id="ProtNLM"/>
    </source>
</evidence>
<gene>
    <name evidence="2" type="ORF">AAY42_05570</name>
</gene>
<dbReference type="PANTHER" id="PTHR34262">
    <property type="entry name" value="TRANSMEMBRANE PROTEIN 220"/>
    <property type="match status" value="1"/>
</dbReference>